<dbReference type="OrthoDB" id="4092895at2759"/>
<organism evidence="1 2">
    <name type="scientific">Candida viswanathii</name>
    <dbReference type="NCBI Taxonomy" id="5486"/>
    <lineage>
        <taxon>Eukaryota</taxon>
        <taxon>Fungi</taxon>
        <taxon>Dikarya</taxon>
        <taxon>Ascomycota</taxon>
        <taxon>Saccharomycotina</taxon>
        <taxon>Pichiomycetes</taxon>
        <taxon>Debaryomycetaceae</taxon>
        <taxon>Candida/Lodderomyces clade</taxon>
        <taxon>Candida</taxon>
    </lineage>
</organism>
<evidence type="ECO:0000313" key="2">
    <source>
        <dbReference type="Proteomes" id="UP000253472"/>
    </source>
</evidence>
<protein>
    <submittedName>
        <fullName evidence="1">Uncharacterized protein</fullName>
    </submittedName>
</protein>
<accession>A0A367XT68</accession>
<sequence length="189" mass="22409">MHRLLGTRYLATRILSPVLHLAPRRTLKLPRVLQVIPDAVNRANAIDRQYKQSGSHPTEVKVEEIIKQVQNEPDLLYQLAFFFQKCKRLGITQDNVESRRRLWGYWVVFLNNLMPLNGAFWDTMQLMGKSQHTHRLNPFRIGDIGLLDPKNFPKEFYKEVMTGRYKGLDYRDRVIFSWSKPKWEEPQDK</sequence>
<comment type="caution">
    <text evidence="1">The sequence shown here is derived from an EMBL/GenBank/DDBJ whole genome shotgun (WGS) entry which is preliminary data.</text>
</comment>
<dbReference type="EMBL" id="QLNQ01000029">
    <property type="protein sequence ID" value="RCK56599.1"/>
    <property type="molecule type" value="Genomic_DNA"/>
</dbReference>
<dbReference type="Proteomes" id="UP000253472">
    <property type="component" value="Unassembled WGS sequence"/>
</dbReference>
<dbReference type="STRING" id="5486.A0A367XT68"/>
<proteinExistence type="predicted"/>
<keyword evidence="2" id="KW-1185">Reference proteome</keyword>
<dbReference type="AlphaFoldDB" id="A0A367XT68"/>
<reference evidence="1 2" key="1">
    <citation type="submission" date="2018-06" db="EMBL/GenBank/DDBJ databases">
        <title>Whole genome sequencing of Candida tropicalis (genome annotated by CSBL at Korea University).</title>
        <authorList>
            <person name="Ahn J."/>
        </authorList>
    </citation>
    <scope>NUCLEOTIDE SEQUENCE [LARGE SCALE GENOMIC DNA]</scope>
    <source>
        <strain evidence="1 2">ATCC 20962</strain>
    </source>
</reference>
<gene>
    <name evidence="1" type="ORF">Cantr_05609</name>
</gene>
<name>A0A367XT68_9ASCO</name>
<evidence type="ECO:0000313" key="1">
    <source>
        <dbReference type="EMBL" id="RCK56599.1"/>
    </source>
</evidence>